<sequence length="361" mass="40001">MEIIKETFGLMEDGHMAHLYTMKNDHGMEVSVSDYGAVLVRVIVPDRDGNPVDVVLGYDDVEGYIRNSGSVGCFVGRNANRIGGARVTIDGKVYELEKNDGENNLHSGSMRAGTMFYHAEYKSSEALAAVSFTTRMITMEQGFPGNLDVTVTYTLDQENTLTIHYEAVSDEDTIVNFTNHSYFNLSGHNSGSVLDQEVQIVSHYYTPTGPDMIPTGEIRRVANTPMDFRMPKPIGRDIDTPYDALRIGGGYDHNYILETEAGNPVPVAEMFSPKTGIRMTVSTDLPGLQFYTANTLKTRLPGKNLSIYLPHAGACFETQYFPNVVNEPKFAKYRNSYVKAGDVVTTETSFRFAAEQENADV</sequence>
<keyword evidence="6 8" id="KW-0413">Isomerase</keyword>
<dbReference type="InterPro" id="IPR014718">
    <property type="entry name" value="GH-type_carb-bd"/>
</dbReference>
<dbReference type="InterPro" id="IPR015443">
    <property type="entry name" value="Aldose_1-epimerase"/>
</dbReference>
<proteinExistence type="inferred from homology"/>
<dbReference type="SUPFAM" id="SSF74650">
    <property type="entry name" value="Galactose mutarotase-like"/>
    <property type="match status" value="1"/>
</dbReference>
<dbReference type="RefSeq" id="WP_074648977.1">
    <property type="nucleotide sequence ID" value="NZ_FOIL01000009.1"/>
</dbReference>
<dbReference type="InterPro" id="IPR008183">
    <property type="entry name" value="Aldose_1/G6P_1-epimerase"/>
</dbReference>
<evidence type="ECO:0000256" key="6">
    <source>
        <dbReference type="ARBA" id="ARBA00023235"/>
    </source>
</evidence>
<dbReference type="GO" id="GO:0030246">
    <property type="term" value="F:carbohydrate binding"/>
    <property type="evidence" value="ECO:0007669"/>
    <property type="project" value="InterPro"/>
</dbReference>
<accession>A0A1I0CYR6</accession>
<dbReference type="PIRSF" id="PIRSF005096">
    <property type="entry name" value="GALM"/>
    <property type="match status" value="1"/>
</dbReference>
<dbReference type="STRING" id="1526.SAMN02910262_01420"/>
<name>A0A1I0CYR6_9FIRM</name>
<feature type="active site" description="Proton donor" evidence="9">
    <location>
        <position position="180"/>
    </location>
</feature>
<evidence type="ECO:0000256" key="11">
    <source>
        <dbReference type="PIRSR" id="PIRSR005096-3"/>
    </source>
</evidence>
<feature type="binding site" evidence="11">
    <location>
        <begin position="80"/>
        <end position="81"/>
    </location>
    <ligand>
        <name>beta-D-galactose</name>
        <dbReference type="ChEBI" id="CHEBI:27667"/>
    </ligand>
</feature>
<dbReference type="PANTHER" id="PTHR10091:SF0">
    <property type="entry name" value="GALACTOSE MUTAROTASE"/>
    <property type="match status" value="1"/>
</dbReference>
<comment type="catalytic activity">
    <reaction evidence="1 8">
        <text>alpha-D-glucose = beta-D-glucose</text>
        <dbReference type="Rhea" id="RHEA:10264"/>
        <dbReference type="ChEBI" id="CHEBI:15903"/>
        <dbReference type="ChEBI" id="CHEBI:17925"/>
        <dbReference type="EC" id="5.1.3.3"/>
    </reaction>
</comment>
<evidence type="ECO:0000313" key="12">
    <source>
        <dbReference type="EMBL" id="SET24769.1"/>
    </source>
</evidence>
<evidence type="ECO:0000313" key="13">
    <source>
        <dbReference type="Proteomes" id="UP000199820"/>
    </source>
</evidence>
<dbReference type="Proteomes" id="UP000199820">
    <property type="component" value="Unassembled WGS sequence"/>
</dbReference>
<evidence type="ECO:0000256" key="7">
    <source>
        <dbReference type="ARBA" id="ARBA00023277"/>
    </source>
</evidence>
<evidence type="ECO:0000256" key="9">
    <source>
        <dbReference type="PIRSR" id="PIRSR005096-1"/>
    </source>
</evidence>
<dbReference type="InterPro" id="IPR011013">
    <property type="entry name" value="Gal_mutarotase_sf_dom"/>
</dbReference>
<dbReference type="AlphaFoldDB" id="A0A1I0CYR6"/>
<dbReference type="EMBL" id="FOIL01000009">
    <property type="protein sequence ID" value="SET24769.1"/>
    <property type="molecule type" value="Genomic_DNA"/>
</dbReference>
<evidence type="ECO:0000256" key="1">
    <source>
        <dbReference type="ARBA" id="ARBA00001614"/>
    </source>
</evidence>
<dbReference type="PROSITE" id="PS00545">
    <property type="entry name" value="ALDOSE_1_EPIMERASE"/>
    <property type="match status" value="1"/>
</dbReference>
<evidence type="ECO:0000256" key="3">
    <source>
        <dbReference type="ARBA" id="ARBA00006206"/>
    </source>
</evidence>
<dbReference type="OrthoDB" id="9779408at2"/>
<protein>
    <recommendedName>
        <fullName evidence="5 8">Aldose 1-epimerase</fullName>
        <ecNumber evidence="4 8">5.1.3.3</ecNumber>
    </recommendedName>
</protein>
<feature type="binding site" evidence="10">
    <location>
        <position position="252"/>
    </location>
    <ligand>
        <name>beta-D-galactose</name>
        <dbReference type="ChEBI" id="CHEBI:27667"/>
    </ligand>
</feature>
<feature type="active site" description="Proton acceptor" evidence="9">
    <location>
        <position position="317"/>
    </location>
</feature>
<dbReference type="InterPro" id="IPR047215">
    <property type="entry name" value="Galactose_mutarotase-like"/>
</dbReference>
<dbReference type="GO" id="GO:0006006">
    <property type="term" value="P:glucose metabolic process"/>
    <property type="evidence" value="ECO:0007669"/>
    <property type="project" value="TreeGrafter"/>
</dbReference>
<dbReference type="eggNOG" id="COG2017">
    <property type="taxonomic scope" value="Bacteria"/>
</dbReference>
<gene>
    <name evidence="12" type="ORF">SAMN04487771_100929</name>
</gene>
<dbReference type="Pfam" id="PF01263">
    <property type="entry name" value="Aldose_epim"/>
    <property type="match status" value="1"/>
</dbReference>
<organism evidence="12 13">
    <name type="scientific">[Clostridium] aminophilum</name>
    <dbReference type="NCBI Taxonomy" id="1526"/>
    <lineage>
        <taxon>Bacteria</taxon>
        <taxon>Bacillati</taxon>
        <taxon>Bacillota</taxon>
        <taxon>Clostridia</taxon>
        <taxon>Lachnospirales</taxon>
        <taxon>Lachnospiraceae</taxon>
    </lineage>
</organism>
<dbReference type="GO" id="GO:0033499">
    <property type="term" value="P:galactose catabolic process via UDP-galactose, Leloir pathway"/>
    <property type="evidence" value="ECO:0007669"/>
    <property type="project" value="TreeGrafter"/>
</dbReference>
<dbReference type="PANTHER" id="PTHR10091">
    <property type="entry name" value="ALDOSE-1-EPIMERASE"/>
    <property type="match status" value="1"/>
</dbReference>
<dbReference type="InterPro" id="IPR018052">
    <property type="entry name" value="Ald1_epimerase_CS"/>
</dbReference>
<dbReference type="EC" id="5.1.3.3" evidence="4 8"/>
<keyword evidence="13" id="KW-1185">Reference proteome</keyword>
<evidence type="ECO:0000256" key="4">
    <source>
        <dbReference type="ARBA" id="ARBA00013185"/>
    </source>
</evidence>
<comment type="similarity">
    <text evidence="3 8">Belongs to the aldose epimerase family.</text>
</comment>
<dbReference type="Gene3D" id="2.70.98.10">
    <property type="match status" value="1"/>
</dbReference>
<reference evidence="12 13" key="1">
    <citation type="submission" date="2016-10" db="EMBL/GenBank/DDBJ databases">
        <authorList>
            <person name="de Groot N.N."/>
        </authorList>
    </citation>
    <scope>NUCLEOTIDE SEQUENCE [LARGE SCALE GENOMIC DNA]</scope>
    <source>
        <strain evidence="12 13">KH1P1</strain>
    </source>
</reference>
<comment type="pathway">
    <text evidence="2 8">Carbohydrate metabolism; hexose metabolism.</text>
</comment>
<dbReference type="CDD" id="cd09019">
    <property type="entry name" value="galactose_mutarotase_like"/>
    <property type="match status" value="1"/>
</dbReference>
<evidence type="ECO:0000256" key="5">
    <source>
        <dbReference type="ARBA" id="ARBA00014165"/>
    </source>
</evidence>
<evidence type="ECO:0000256" key="2">
    <source>
        <dbReference type="ARBA" id="ARBA00005028"/>
    </source>
</evidence>
<dbReference type="UniPathway" id="UPA00242"/>
<evidence type="ECO:0000256" key="8">
    <source>
        <dbReference type="PIRNR" id="PIRNR005096"/>
    </source>
</evidence>
<dbReference type="GO" id="GO:0004034">
    <property type="term" value="F:aldose 1-epimerase activity"/>
    <property type="evidence" value="ECO:0007669"/>
    <property type="project" value="UniProtKB-EC"/>
</dbReference>
<feature type="binding site" evidence="11">
    <location>
        <begin position="180"/>
        <end position="182"/>
    </location>
    <ligand>
        <name>beta-D-galactose</name>
        <dbReference type="ChEBI" id="CHEBI:27667"/>
    </ligand>
</feature>
<keyword evidence="7 8" id="KW-0119">Carbohydrate metabolism</keyword>
<dbReference type="NCBIfam" id="NF008277">
    <property type="entry name" value="PRK11055.1"/>
    <property type="match status" value="1"/>
</dbReference>
<evidence type="ECO:0000256" key="10">
    <source>
        <dbReference type="PIRSR" id="PIRSR005096-2"/>
    </source>
</evidence>